<dbReference type="GO" id="GO:0046556">
    <property type="term" value="F:alpha-L-arabinofuranosidase activity"/>
    <property type="evidence" value="ECO:0007669"/>
    <property type="project" value="UniProtKB-EC"/>
</dbReference>
<dbReference type="Proteomes" id="UP000283946">
    <property type="component" value="Chromosome"/>
</dbReference>
<dbReference type="GO" id="GO:0000272">
    <property type="term" value="P:polysaccharide catabolic process"/>
    <property type="evidence" value="ECO:0007669"/>
    <property type="project" value="TreeGrafter"/>
</dbReference>
<keyword evidence="5" id="KW-0378">Hydrolase</keyword>
<evidence type="ECO:0000256" key="1">
    <source>
        <dbReference type="ARBA" id="ARBA00001462"/>
    </source>
</evidence>
<gene>
    <name evidence="10" type="ORF">C7V51_14205</name>
</gene>
<comment type="subunit">
    <text evidence="3">Homohexamer; trimer of dimers.</text>
</comment>
<dbReference type="InterPro" id="IPR013780">
    <property type="entry name" value="Glyco_hydro_b"/>
</dbReference>
<evidence type="ECO:0000313" key="10">
    <source>
        <dbReference type="EMBL" id="AZZ56899.1"/>
    </source>
</evidence>
<keyword evidence="7" id="KW-0326">Glycosidase</keyword>
<dbReference type="InterPro" id="IPR010720">
    <property type="entry name" value="Alpha-L-AF_C"/>
</dbReference>
<proteinExistence type="inferred from homology"/>
<feature type="region of interest" description="Disordered" evidence="8">
    <location>
        <begin position="1"/>
        <end position="23"/>
    </location>
</feature>
<dbReference type="EMBL" id="CP028130">
    <property type="protein sequence ID" value="AZZ56899.1"/>
    <property type="molecule type" value="Genomic_DNA"/>
</dbReference>
<evidence type="ECO:0000259" key="9">
    <source>
        <dbReference type="SMART" id="SM00813"/>
    </source>
</evidence>
<dbReference type="SUPFAM" id="SSF51445">
    <property type="entry name" value="(Trans)glycosidases"/>
    <property type="match status" value="1"/>
</dbReference>
<dbReference type="EC" id="3.2.1.55" evidence="4"/>
<evidence type="ECO:0000256" key="7">
    <source>
        <dbReference type="ARBA" id="ARBA00023295"/>
    </source>
</evidence>
<dbReference type="KEGG" id="ria:C7V51_14205"/>
<keyword evidence="6" id="KW-0119">Carbohydrate metabolism</keyword>
<name>A0AAD1AES0_9MICO</name>
<feature type="domain" description="Alpha-L-arabinofuranosidase C-terminal" evidence="9">
    <location>
        <begin position="326"/>
        <end position="517"/>
    </location>
</feature>
<comment type="similarity">
    <text evidence="2">Belongs to the glycosyl hydrolase 51 family.</text>
</comment>
<dbReference type="PANTHER" id="PTHR43576">
    <property type="entry name" value="ALPHA-L-ARABINOFURANOSIDASE C-RELATED"/>
    <property type="match status" value="1"/>
</dbReference>
<evidence type="ECO:0000256" key="2">
    <source>
        <dbReference type="ARBA" id="ARBA00007186"/>
    </source>
</evidence>
<evidence type="ECO:0000256" key="5">
    <source>
        <dbReference type="ARBA" id="ARBA00022801"/>
    </source>
</evidence>
<dbReference type="Pfam" id="PF22848">
    <property type="entry name" value="ASD1_dom"/>
    <property type="match status" value="1"/>
</dbReference>
<accession>A0AAD1AES0</accession>
<dbReference type="SUPFAM" id="SSF51011">
    <property type="entry name" value="Glycosyl hydrolase domain"/>
    <property type="match status" value="1"/>
</dbReference>
<protein>
    <recommendedName>
        <fullName evidence="4">non-reducing end alpha-L-arabinofuranosidase</fullName>
        <ecNumber evidence="4">3.2.1.55</ecNumber>
    </recommendedName>
</protein>
<feature type="compositionally biased region" description="Basic residues" evidence="8">
    <location>
        <begin position="1"/>
        <end position="10"/>
    </location>
</feature>
<evidence type="ECO:0000256" key="3">
    <source>
        <dbReference type="ARBA" id="ARBA00011165"/>
    </source>
</evidence>
<organism evidence="10 11">
    <name type="scientific">Rathayibacter iranicus</name>
    <dbReference type="NCBI Taxonomy" id="59737"/>
    <lineage>
        <taxon>Bacteria</taxon>
        <taxon>Bacillati</taxon>
        <taxon>Actinomycetota</taxon>
        <taxon>Actinomycetes</taxon>
        <taxon>Micrococcales</taxon>
        <taxon>Microbacteriaceae</taxon>
        <taxon>Rathayibacter</taxon>
    </lineage>
</organism>
<sequence>MARRSRRGRPTTRPPPRTLESSVHSTITVDLDRPGATISRHLYGHFAEHLGRCIYDGFWVGEDSPIPHEGGIRLDVVEALRALDIPNLRWPGGCFADRYHWTNGIGPREQRPGLINTQWGGVAEDNSFGTHEFMALCELLGADAYISGNIGSGTVQEMADWAEYLTGAGQSPMADLRRSHGREEPWTVRFWGLGNETWGCGGNMRAGAYADLARQFGTFVQSGNDTPLYRVAAGADGADTHWTQTLMEVIPEMEGHPFSSVPWESVSVHYYTIGGSWNAKGSATDFDADAYWSTIVAAQGIEELLRSHAAVMDVHDPEKKYGMVLDEWGTWWDVEPGTHPGFLFQQNTIRDAMVAAWHFDVFHGFADRLRMANIAQTVNVLQAMLLTDPDGGEMVRTPTYHVFEMNKGHHDATVLPTTVAGPTHAVGGREIPVSSASASTKDGRVLVSLTNVDLDAPLEIALDVRGGSIAAATGHLLTADRPDAHNRPGAADEVSPVTLDGIETTATGLRVTLPPHSFATVTLELA</sequence>
<dbReference type="GO" id="GO:0046373">
    <property type="term" value="P:L-arabinose metabolic process"/>
    <property type="evidence" value="ECO:0007669"/>
    <property type="project" value="InterPro"/>
</dbReference>
<dbReference type="AlphaFoldDB" id="A0AAD1AES0"/>
<dbReference type="InterPro" id="IPR017853">
    <property type="entry name" value="GH"/>
</dbReference>
<dbReference type="PANTHER" id="PTHR43576:SF2">
    <property type="entry name" value="INTRACELLULAR EXO-ALPHA-L-ARABINOFURANOSIDASE 2"/>
    <property type="match status" value="1"/>
</dbReference>
<dbReference type="Gene3D" id="2.60.40.1180">
    <property type="entry name" value="Golgi alpha-mannosidase II"/>
    <property type="match status" value="1"/>
</dbReference>
<evidence type="ECO:0000313" key="11">
    <source>
        <dbReference type="Proteomes" id="UP000283946"/>
    </source>
</evidence>
<comment type="catalytic activity">
    <reaction evidence="1">
        <text>Hydrolysis of terminal non-reducing alpha-L-arabinofuranoside residues in alpha-L-arabinosides.</text>
        <dbReference type="EC" id="3.2.1.55"/>
    </reaction>
</comment>
<evidence type="ECO:0000256" key="4">
    <source>
        <dbReference type="ARBA" id="ARBA00012670"/>
    </source>
</evidence>
<evidence type="ECO:0000256" key="8">
    <source>
        <dbReference type="SAM" id="MobiDB-lite"/>
    </source>
</evidence>
<dbReference type="Gene3D" id="3.20.20.80">
    <property type="entry name" value="Glycosidases"/>
    <property type="match status" value="1"/>
</dbReference>
<dbReference type="SMART" id="SM00813">
    <property type="entry name" value="Alpha-L-AF_C"/>
    <property type="match status" value="1"/>
</dbReference>
<dbReference type="Pfam" id="PF06964">
    <property type="entry name" value="Alpha-L-AF_C"/>
    <property type="match status" value="1"/>
</dbReference>
<reference evidence="10 11" key="1">
    <citation type="submission" date="2018-03" db="EMBL/GenBank/DDBJ databases">
        <title>Bacteriophage NCPPB3778 and a type I-E CRISPR drive the evolution of the US Biological Select Agent, Rathayibacter toxicus.</title>
        <authorList>
            <person name="Davis E.W.II."/>
            <person name="Tabima J.F."/>
            <person name="Weisberg A.J."/>
            <person name="Dantas Lopes L."/>
            <person name="Wiseman M.S."/>
            <person name="Wiseman M.S."/>
            <person name="Pupko T."/>
            <person name="Belcher M.S."/>
            <person name="Sechler A.J."/>
            <person name="Tancos M.A."/>
            <person name="Schroeder B.K."/>
            <person name="Murray T.D."/>
            <person name="Luster D.G."/>
            <person name="Schneider W.L."/>
            <person name="Rogers E."/>
            <person name="Andreote F.D."/>
            <person name="Grunwald N.J."/>
            <person name="Putnam M.L."/>
            <person name="Chang J.H."/>
        </authorList>
    </citation>
    <scope>NUCLEOTIDE SEQUENCE [LARGE SCALE GENOMIC DNA]</scope>
    <source>
        <strain evidence="10 11">NCCPB 2253</strain>
    </source>
</reference>
<evidence type="ECO:0000256" key="6">
    <source>
        <dbReference type="ARBA" id="ARBA00023277"/>
    </source>
</evidence>
<dbReference type="InterPro" id="IPR055235">
    <property type="entry name" value="ASD1_cat"/>
</dbReference>